<protein>
    <submittedName>
        <fullName evidence="1">DUF1810 family protein</fullName>
    </submittedName>
</protein>
<reference evidence="1 2" key="1">
    <citation type="submission" date="2019-11" db="EMBL/GenBank/DDBJ databases">
        <title>Caenimonas koreensis gen. nov., sp. nov., isolated from activated sludge.</title>
        <authorList>
            <person name="Seung H.R."/>
        </authorList>
    </citation>
    <scope>NUCLEOTIDE SEQUENCE [LARGE SCALE GENOMIC DNA]</scope>
    <source>
        <strain evidence="1 2">EMB320</strain>
    </source>
</reference>
<gene>
    <name evidence="1" type="ORF">GHT07_01975</name>
</gene>
<proteinExistence type="predicted"/>
<comment type="caution">
    <text evidence="1">The sequence shown here is derived from an EMBL/GenBank/DDBJ whole genome shotgun (WGS) entry which is preliminary data.</text>
</comment>
<name>A0A844B658_9BURK</name>
<dbReference type="InterPro" id="IPR036287">
    <property type="entry name" value="Rv1873-like_sf"/>
</dbReference>
<evidence type="ECO:0000313" key="2">
    <source>
        <dbReference type="Proteomes" id="UP000487350"/>
    </source>
</evidence>
<dbReference type="Gene3D" id="1.25.40.380">
    <property type="entry name" value="Protein of unknown function DUF1810"/>
    <property type="match status" value="1"/>
</dbReference>
<dbReference type="PIRSF" id="PIRSF008546">
    <property type="entry name" value="UCP008546"/>
    <property type="match status" value="1"/>
</dbReference>
<organism evidence="1 2">
    <name type="scientific">Caenimonas koreensis DSM 17982</name>
    <dbReference type="NCBI Taxonomy" id="1121255"/>
    <lineage>
        <taxon>Bacteria</taxon>
        <taxon>Pseudomonadati</taxon>
        <taxon>Pseudomonadota</taxon>
        <taxon>Betaproteobacteria</taxon>
        <taxon>Burkholderiales</taxon>
        <taxon>Comamonadaceae</taxon>
        <taxon>Caenimonas</taxon>
    </lineage>
</organism>
<dbReference type="InterPro" id="IPR014937">
    <property type="entry name" value="DUF1810"/>
</dbReference>
<keyword evidence="2" id="KW-1185">Reference proteome</keyword>
<evidence type="ECO:0000313" key="1">
    <source>
        <dbReference type="EMBL" id="MRD46031.1"/>
    </source>
</evidence>
<dbReference type="RefSeq" id="WP_323740740.1">
    <property type="nucleotide sequence ID" value="NZ_WJBU01000001.1"/>
</dbReference>
<dbReference type="EMBL" id="WJBU01000001">
    <property type="protein sequence ID" value="MRD46031.1"/>
    <property type="molecule type" value="Genomic_DNA"/>
</dbReference>
<sequence length="142" mass="16184">MTALYDLQRFIQAQDPVYERVCAELRAGNKQTHWVWYIFPQLKKLGRSSTAHFYGLASLEEARAYWAHPVLRPRLKECINLMLAVPEKSALDILHSPDDMKFRSCVTLFGKAVPDEPIFQSALDRFYGGVPDVPTLTLLASD</sequence>
<accession>A0A844B658</accession>
<dbReference type="Proteomes" id="UP000487350">
    <property type="component" value="Unassembled WGS sequence"/>
</dbReference>
<dbReference type="SUPFAM" id="SSF140736">
    <property type="entry name" value="Rv1873-like"/>
    <property type="match status" value="1"/>
</dbReference>
<dbReference type="Pfam" id="PF08837">
    <property type="entry name" value="DUF1810"/>
    <property type="match status" value="1"/>
</dbReference>
<dbReference type="AlphaFoldDB" id="A0A844B658"/>